<feature type="region of interest" description="Disordered" evidence="20">
    <location>
        <begin position="1339"/>
        <end position="1363"/>
    </location>
</feature>
<dbReference type="Gene3D" id="1.10.287.130">
    <property type="match status" value="1"/>
</dbReference>
<dbReference type="InterPro" id="IPR008928">
    <property type="entry name" value="6-hairpin_glycosidase_sf"/>
</dbReference>
<dbReference type="Pfam" id="PF00512">
    <property type="entry name" value="HisKA"/>
    <property type="match status" value="1"/>
</dbReference>
<dbReference type="InterPro" id="IPR001789">
    <property type="entry name" value="Sig_transdc_resp-reg_receiver"/>
</dbReference>
<comment type="subcellular location">
    <subcellularLocation>
        <location evidence="3">Endomembrane system</location>
    </subcellularLocation>
</comment>
<keyword evidence="17 24" id="KW-0326">Glycosidase</keyword>
<comment type="similarity">
    <text evidence="4">Belongs to the glycosyl hydrolase 76 family.</text>
</comment>
<dbReference type="GO" id="GO:0016052">
    <property type="term" value="P:carbohydrate catabolic process"/>
    <property type="evidence" value="ECO:0007669"/>
    <property type="project" value="InterPro"/>
</dbReference>
<feature type="compositionally biased region" description="Polar residues" evidence="20">
    <location>
        <begin position="1162"/>
        <end position="1174"/>
    </location>
</feature>
<evidence type="ECO:0000259" key="23">
    <source>
        <dbReference type="PROSITE" id="PS50110"/>
    </source>
</evidence>
<dbReference type="SUPFAM" id="SSF52172">
    <property type="entry name" value="CheY-like"/>
    <property type="match status" value="1"/>
</dbReference>
<evidence type="ECO:0000313" key="25">
    <source>
        <dbReference type="Proteomes" id="UP000070168"/>
    </source>
</evidence>
<evidence type="ECO:0000313" key="24">
    <source>
        <dbReference type="EMBL" id="KXG53357.1"/>
    </source>
</evidence>
<feature type="domain" description="Response regulatory" evidence="23">
    <location>
        <begin position="1368"/>
        <end position="1488"/>
    </location>
</feature>
<dbReference type="RefSeq" id="XP_040651892.1">
    <property type="nucleotide sequence ID" value="XM_040788120.1"/>
</dbReference>
<dbReference type="InterPro" id="IPR011006">
    <property type="entry name" value="CheY-like_superfamily"/>
</dbReference>
<dbReference type="OrthoDB" id="60033at2759"/>
<dbReference type="GO" id="GO:0005886">
    <property type="term" value="C:plasma membrane"/>
    <property type="evidence" value="ECO:0007669"/>
    <property type="project" value="UniProtKB-ARBA"/>
</dbReference>
<evidence type="ECO:0000256" key="19">
    <source>
        <dbReference type="SAM" id="Coils"/>
    </source>
</evidence>
<keyword evidence="15" id="KW-0472">Membrane</keyword>
<dbReference type="SUPFAM" id="SSF48208">
    <property type="entry name" value="Six-hairpin glycosidases"/>
    <property type="match status" value="1"/>
</dbReference>
<evidence type="ECO:0000256" key="4">
    <source>
        <dbReference type="ARBA" id="ARBA00009699"/>
    </source>
</evidence>
<dbReference type="GeneID" id="63703420"/>
<evidence type="ECO:0000256" key="15">
    <source>
        <dbReference type="ARBA" id="ARBA00023136"/>
    </source>
</evidence>
<dbReference type="InterPro" id="IPR004358">
    <property type="entry name" value="Sig_transdc_His_kin-like_C"/>
</dbReference>
<feature type="region of interest" description="Disordered" evidence="20">
    <location>
        <begin position="1306"/>
        <end position="1325"/>
    </location>
</feature>
<protein>
    <submittedName>
        <fullName evidence="24">Six-hairpin glycosidase</fullName>
    </submittedName>
</protein>
<feature type="compositionally biased region" description="Basic and acidic residues" evidence="20">
    <location>
        <begin position="1144"/>
        <end position="1156"/>
    </location>
</feature>
<dbReference type="CDD" id="cd17546">
    <property type="entry name" value="REC_hyHK_CKI1_RcsC-like"/>
    <property type="match status" value="1"/>
</dbReference>
<dbReference type="Proteomes" id="UP000070168">
    <property type="component" value="Unassembled WGS sequence"/>
</dbReference>
<comment type="catalytic activity">
    <reaction evidence="2">
        <text>Random hydrolysis of (1-&gt;6)-alpha-D-mannosidic linkages in unbranched (1-&gt;6)-mannans.</text>
        <dbReference type="EC" id="3.2.1.101"/>
    </reaction>
</comment>
<feature type="compositionally biased region" description="Basic and acidic residues" evidence="20">
    <location>
        <begin position="830"/>
        <end position="840"/>
    </location>
</feature>
<dbReference type="EMBL" id="LHQR01000014">
    <property type="protein sequence ID" value="KXG53357.1"/>
    <property type="molecule type" value="Genomic_DNA"/>
</dbReference>
<dbReference type="Gene3D" id="3.40.50.2300">
    <property type="match status" value="1"/>
</dbReference>
<dbReference type="PROSITE" id="PS50110">
    <property type="entry name" value="RESPONSE_REGULATORY"/>
    <property type="match status" value="1"/>
</dbReference>
<keyword evidence="16" id="KW-0325">Glycoprotein</keyword>
<feature type="region of interest" description="Disordered" evidence="20">
    <location>
        <begin position="397"/>
        <end position="419"/>
    </location>
</feature>
<dbReference type="GO" id="GO:0012505">
    <property type="term" value="C:endomembrane system"/>
    <property type="evidence" value="ECO:0007669"/>
    <property type="project" value="UniProtKB-SubCell"/>
</dbReference>
<keyword evidence="14" id="KW-0902">Two-component regulatory system</keyword>
<keyword evidence="5 18" id="KW-0597">Phosphoprotein</keyword>
<comment type="catalytic activity">
    <reaction evidence="1">
        <text>ATP + protein L-histidine = ADP + protein N-phospho-L-histidine.</text>
        <dbReference type="EC" id="2.7.13.3"/>
    </reaction>
</comment>
<dbReference type="Pfam" id="PF02518">
    <property type="entry name" value="HATPase_c"/>
    <property type="match status" value="1"/>
</dbReference>
<dbReference type="OMA" id="WGDSNRI"/>
<keyword evidence="11" id="KW-0378">Hydrolase</keyword>
<evidence type="ECO:0000256" key="13">
    <source>
        <dbReference type="ARBA" id="ARBA00022989"/>
    </source>
</evidence>
<proteinExistence type="inferred from homology"/>
<dbReference type="GO" id="GO:0009272">
    <property type="term" value="P:fungal-type cell wall biogenesis"/>
    <property type="evidence" value="ECO:0007669"/>
    <property type="project" value="TreeGrafter"/>
</dbReference>
<evidence type="ECO:0000256" key="9">
    <source>
        <dbReference type="ARBA" id="ARBA00022741"/>
    </source>
</evidence>
<dbReference type="Gene3D" id="1.50.10.20">
    <property type="match status" value="1"/>
</dbReference>
<evidence type="ECO:0000256" key="5">
    <source>
        <dbReference type="ARBA" id="ARBA00022553"/>
    </source>
</evidence>
<dbReference type="GO" id="GO:0007234">
    <property type="term" value="P:osmosensory signaling via phosphorelay pathway"/>
    <property type="evidence" value="ECO:0007669"/>
    <property type="project" value="UniProtKB-ARBA"/>
</dbReference>
<comment type="caution">
    <text evidence="24">The sequence shown here is derived from an EMBL/GenBank/DDBJ whole genome shotgun (WGS) entry which is preliminary data.</text>
</comment>
<dbReference type="PANTHER" id="PTHR12145:SF37">
    <property type="entry name" value="MANNAN ENDO-1,6-ALPHA-MANNOSIDASE"/>
    <property type="match status" value="1"/>
</dbReference>
<gene>
    <name evidence="24" type="ORF">PGRI_004070</name>
</gene>
<dbReference type="InterPro" id="IPR036097">
    <property type="entry name" value="HisK_dim/P_sf"/>
</dbReference>
<evidence type="ECO:0000256" key="6">
    <source>
        <dbReference type="ARBA" id="ARBA00022679"/>
    </source>
</evidence>
<evidence type="ECO:0000256" key="14">
    <source>
        <dbReference type="ARBA" id="ARBA00023012"/>
    </source>
</evidence>
<dbReference type="GO" id="GO:0008496">
    <property type="term" value="F:mannan endo-1,6-alpha-mannosidase activity"/>
    <property type="evidence" value="ECO:0007669"/>
    <property type="project" value="UniProtKB-EC"/>
</dbReference>
<dbReference type="FunFam" id="3.40.50.2300:FF:000289">
    <property type="entry name" value="Osmosensing histidine protein kinase SLN1"/>
    <property type="match status" value="1"/>
</dbReference>
<evidence type="ECO:0000256" key="7">
    <source>
        <dbReference type="ARBA" id="ARBA00022692"/>
    </source>
</evidence>
<evidence type="ECO:0000256" key="11">
    <source>
        <dbReference type="ARBA" id="ARBA00022801"/>
    </source>
</evidence>
<dbReference type="FunFam" id="1.10.287.130:FF:000004">
    <property type="entry name" value="Ethylene receptor 1"/>
    <property type="match status" value="1"/>
</dbReference>
<keyword evidence="8 21" id="KW-0732">Signal</keyword>
<dbReference type="InterPro" id="IPR003661">
    <property type="entry name" value="HisK_dim/P_dom"/>
</dbReference>
<evidence type="ECO:0000256" key="1">
    <source>
        <dbReference type="ARBA" id="ARBA00000085"/>
    </source>
</evidence>
<evidence type="ECO:0000256" key="18">
    <source>
        <dbReference type="PROSITE-ProRule" id="PRU00169"/>
    </source>
</evidence>
<dbReference type="InterPro" id="IPR036890">
    <property type="entry name" value="HATPase_C_sf"/>
</dbReference>
<keyword evidence="12" id="KW-0067">ATP-binding</keyword>
<feature type="region of interest" description="Disordered" evidence="20">
    <location>
        <begin position="1144"/>
        <end position="1191"/>
    </location>
</feature>
<keyword evidence="19" id="KW-0175">Coiled coil</keyword>
<dbReference type="InterPro" id="IPR005198">
    <property type="entry name" value="Glyco_hydro_76"/>
</dbReference>
<dbReference type="SMART" id="SM00388">
    <property type="entry name" value="HisKA"/>
    <property type="match status" value="1"/>
</dbReference>
<evidence type="ECO:0000256" key="21">
    <source>
        <dbReference type="SAM" id="SignalP"/>
    </source>
</evidence>
<organism evidence="24 25">
    <name type="scientific">Penicillium patulum</name>
    <name type="common">Penicillium griseofulvum</name>
    <dbReference type="NCBI Taxonomy" id="5078"/>
    <lineage>
        <taxon>Eukaryota</taxon>
        <taxon>Fungi</taxon>
        <taxon>Dikarya</taxon>
        <taxon>Ascomycota</taxon>
        <taxon>Pezizomycotina</taxon>
        <taxon>Eurotiomycetes</taxon>
        <taxon>Eurotiomycetidae</taxon>
        <taxon>Eurotiales</taxon>
        <taxon>Aspergillaceae</taxon>
        <taxon>Penicillium</taxon>
    </lineage>
</organism>
<dbReference type="InterPro" id="IPR003594">
    <property type="entry name" value="HATPase_dom"/>
</dbReference>
<dbReference type="SUPFAM" id="SSF47384">
    <property type="entry name" value="Homodimeric domain of signal transducing histidine kinase"/>
    <property type="match status" value="1"/>
</dbReference>
<feature type="region of interest" description="Disordered" evidence="20">
    <location>
        <begin position="826"/>
        <end position="850"/>
    </location>
</feature>
<evidence type="ECO:0000256" key="2">
    <source>
        <dbReference type="ARBA" id="ARBA00001452"/>
    </source>
</evidence>
<dbReference type="GO" id="GO:0000155">
    <property type="term" value="F:phosphorelay sensor kinase activity"/>
    <property type="evidence" value="ECO:0007669"/>
    <property type="project" value="InterPro"/>
</dbReference>
<evidence type="ECO:0000259" key="22">
    <source>
        <dbReference type="PROSITE" id="PS50109"/>
    </source>
</evidence>
<keyword evidence="6" id="KW-0808">Transferase</keyword>
<feature type="chain" id="PRO_5007800903" evidence="21">
    <location>
        <begin position="20"/>
        <end position="1498"/>
    </location>
</feature>
<dbReference type="SUPFAM" id="SSF55874">
    <property type="entry name" value="ATPase domain of HSP90 chaperone/DNA topoisomerase II/histidine kinase"/>
    <property type="match status" value="1"/>
</dbReference>
<feature type="compositionally biased region" description="Low complexity" evidence="20">
    <location>
        <begin position="1339"/>
        <end position="1353"/>
    </location>
</feature>
<reference evidence="24 25" key="1">
    <citation type="journal article" date="2016" name="BMC Genomics">
        <title>Genome sequencing and secondary metabolism of the postharvest pathogen Penicillium griseofulvum.</title>
        <authorList>
            <person name="Banani H."/>
            <person name="Marcet-Houben M."/>
            <person name="Ballester A.R."/>
            <person name="Abbruscato P."/>
            <person name="Gonzalez-Candelas L."/>
            <person name="Gabaldon T."/>
            <person name="Spadaro D."/>
        </authorList>
    </citation>
    <scope>NUCLEOTIDE SEQUENCE [LARGE SCALE GENOMIC DNA]</scope>
    <source>
        <strain evidence="24 25">PG3</strain>
    </source>
</reference>
<dbReference type="Pfam" id="PF00072">
    <property type="entry name" value="Response_reg"/>
    <property type="match status" value="1"/>
</dbReference>
<evidence type="ECO:0000256" key="20">
    <source>
        <dbReference type="SAM" id="MobiDB-lite"/>
    </source>
</evidence>
<keyword evidence="25" id="KW-1185">Reference proteome</keyword>
<dbReference type="PROSITE" id="PS50109">
    <property type="entry name" value="HIS_KIN"/>
    <property type="match status" value="1"/>
</dbReference>
<sequence length="1498" mass="164646">MFNNLQTFAVALLAGSAAAIDLKTDDEQSIKNAAATAAFNTMSTYTSNKTGHVPGKLDGTWWLGAPLFQTMIQYWYFTGDASNNKAVSQGMYWQRGENDYFPANYSQYLGNDDQVAWGLAAMTAAELGYTEDSSMPTWLTLAEGVFRTQIERWDTKSCDGGLRWQIFPFQAGYDVKNAMSNGGLFQLSARLARYTKNQTYADWAEKIWDWSARVPILDTTEWRIADVVDVKSDCGTHSDLQWTYSYGEYISGAAYMYNLTNGETSKWKSGLDGLLNTSFHNFFPERYGGKIMVETSCEIIKTCNRDQEAFKGIFASDLAGVTLMAPYTKSEILERLQGSAVAAAKQCTGGDDGTVCGLQWYKEKWDGTTNMEAQMSATSLFTSNLIAFEHMNIATQKTPASTSTSTTQNTSSTTETEGATASPKVSGVAVLAIATWFTTYNFVVDVESQGLELVATTKASQIASNLDLLETTCKTIATRILIQSALKRYYAGNKSEENWTNPKVDVQSALDSRGYLDLYQAIIYSRDDQGGAGILLNQTSDTVPDITLPYTYSNGTSVKLGNEGLGYPPALYPNLTYHAGSGDSDSTVVYSFPDYILGLDSALLLGPLKVNNSFSLISLTLPIVNNTSDTELLGFITIVASAANLQSVVSSRDGLGNSGQVLLIGPSQRANIFASTEQPATSTSAPRAADLHGAEVHYVFEPTPLPTQVNRHNGMSTDTPFVLSTYPIALRVMLESYTNENNALSDLSGRNERGANVAVGAVRPRNALVQWILLVEKAHAEAFTPVARLRKIILACVFGTAGVIILIVPLVTHFAVAPIRRLRAAAQKSVEPETTPHRPASEPQRIGFEVDDGQSGSVEQIVEHMNEKGSPATWAKRLRRPLGRFNSSTTTSSKGNTRGFQIPARVKERRHCVTDELTELTKTYNEMSDELTIQYNRLEERVAERTRELEKAKLAAETANESKTLFIANISHELKTPLNGILGMCAVCMGEEDLSRIKKSLQVVYQSGDLLLHLLNDLLTFSKNQIDQAIQIEEKEFKLCDVRAQLAIIFQNQVNEKHIDFSVNFVSGCVTQPKGSVCRENGLERTSSGLGSTQSGRMADMVLWGDQHRILQVLINLVSNSLKFTPENGKVEVRIRLVEDHSKVESNDMALKESPRRHSRIRSQAGSSVNSSMQGPADATESPTKAQRVSQSNLRQLKFEFEVQDNGPGIPAHLHRRIFDPFVQGDLGLNRKYGGTGLGLSICAQLSRIMGGDILLESEEGKGSLFTLRIPLGYVKEVPPSTHTSSIPESRTPSVLSLEDFAQTVRTPSNHGSVRSEPPAPGFEKSEIQPRLVGLSQPFFTPTVPSSPASSPQKLPSNKSSSDTKRIRVLVAEDNKVNQEVVRRMLALEEVYDVTIVKDGQEAYDTVKTNMEKGDVFDLIFMDIQMPILDGLESTRLIRQMGYSAPIVALSAFAEESNIKDCMDCGMDMFISKPIRRPALKQVLSKFSTIIEETEHCS</sequence>
<dbReference type="CDD" id="cd00082">
    <property type="entry name" value="HisKA"/>
    <property type="match status" value="1"/>
</dbReference>
<dbReference type="GO" id="GO:0005524">
    <property type="term" value="F:ATP binding"/>
    <property type="evidence" value="ECO:0007669"/>
    <property type="project" value="UniProtKB-KW"/>
</dbReference>
<keyword evidence="10" id="KW-0418">Kinase</keyword>
<dbReference type="PRINTS" id="PR00344">
    <property type="entry name" value="BCTRLSENSOR"/>
</dbReference>
<dbReference type="FunFam" id="1.50.10.20:FF:000006">
    <property type="entry name" value="Mannan endo-1,6-alpha-mannosidase"/>
    <property type="match status" value="1"/>
</dbReference>
<feature type="signal peptide" evidence="21">
    <location>
        <begin position="1"/>
        <end position="19"/>
    </location>
</feature>
<feature type="compositionally biased region" description="Polar residues" evidence="20">
    <location>
        <begin position="1181"/>
        <end position="1191"/>
    </location>
</feature>
<evidence type="ECO:0000256" key="12">
    <source>
        <dbReference type="ARBA" id="ARBA00022840"/>
    </source>
</evidence>
<evidence type="ECO:0000256" key="17">
    <source>
        <dbReference type="ARBA" id="ARBA00023295"/>
    </source>
</evidence>
<evidence type="ECO:0000256" key="10">
    <source>
        <dbReference type="ARBA" id="ARBA00022777"/>
    </source>
</evidence>
<dbReference type="Gene3D" id="3.30.565.10">
    <property type="entry name" value="Histidine kinase-like ATPase, C-terminal domain"/>
    <property type="match status" value="1"/>
</dbReference>
<keyword evidence="13" id="KW-1133">Transmembrane helix</keyword>
<evidence type="ECO:0000256" key="16">
    <source>
        <dbReference type="ARBA" id="ARBA00023180"/>
    </source>
</evidence>
<dbReference type="Pfam" id="PF03663">
    <property type="entry name" value="Glyco_hydro_76"/>
    <property type="match status" value="1"/>
</dbReference>
<evidence type="ECO:0000256" key="8">
    <source>
        <dbReference type="ARBA" id="ARBA00022729"/>
    </source>
</evidence>
<dbReference type="PANTHER" id="PTHR12145">
    <property type="entry name" value="MANNAN ENDO-1,6-ALPHA-MANNOSIDASE DCW1"/>
    <property type="match status" value="1"/>
</dbReference>
<dbReference type="STRING" id="5078.A0A135LWL3"/>
<feature type="domain" description="Histidine kinase" evidence="22">
    <location>
        <begin position="969"/>
        <end position="1274"/>
    </location>
</feature>
<dbReference type="InterPro" id="IPR005467">
    <property type="entry name" value="His_kinase_dom"/>
</dbReference>
<keyword evidence="9" id="KW-0547">Nucleotide-binding</keyword>
<evidence type="ECO:0000256" key="3">
    <source>
        <dbReference type="ARBA" id="ARBA00004308"/>
    </source>
</evidence>
<dbReference type="SMART" id="SM00448">
    <property type="entry name" value="REC"/>
    <property type="match status" value="1"/>
</dbReference>
<dbReference type="InterPro" id="IPR014480">
    <property type="entry name" value="Mannan-1_6-alpha_mannosidase"/>
</dbReference>
<feature type="coiled-coil region" evidence="19">
    <location>
        <begin position="921"/>
        <end position="962"/>
    </location>
</feature>
<dbReference type="CDD" id="cd16922">
    <property type="entry name" value="HATPase_EvgS-ArcB-TorS-like"/>
    <property type="match status" value="1"/>
</dbReference>
<accession>A0A135LWL3</accession>
<dbReference type="SMART" id="SM00387">
    <property type="entry name" value="HATPase_c"/>
    <property type="match status" value="1"/>
</dbReference>
<name>A0A135LWL3_PENPA</name>
<keyword evidence="7" id="KW-0812">Transmembrane</keyword>
<feature type="modified residue" description="4-aspartylphosphate" evidence="18">
    <location>
        <position position="1423"/>
    </location>
</feature>